<keyword evidence="2" id="KW-0808">Transferase</keyword>
<keyword evidence="3" id="KW-1185">Reference proteome</keyword>
<proteinExistence type="predicted"/>
<dbReference type="InterPro" id="IPR029063">
    <property type="entry name" value="SAM-dependent_MTases_sf"/>
</dbReference>
<accession>A0ABS4JR48</accession>
<keyword evidence="2" id="KW-0489">Methyltransferase</keyword>
<dbReference type="Gene3D" id="3.40.50.150">
    <property type="entry name" value="Vaccinia Virus protein VP39"/>
    <property type="match status" value="1"/>
</dbReference>
<evidence type="ECO:0000313" key="3">
    <source>
        <dbReference type="Proteomes" id="UP001519289"/>
    </source>
</evidence>
<feature type="domain" description="Methyltransferase type 11" evidence="1">
    <location>
        <begin position="68"/>
        <end position="163"/>
    </location>
</feature>
<dbReference type="GO" id="GO:0032259">
    <property type="term" value="P:methylation"/>
    <property type="evidence" value="ECO:0007669"/>
    <property type="project" value="UniProtKB-KW"/>
</dbReference>
<dbReference type="InterPro" id="IPR013216">
    <property type="entry name" value="Methyltransf_11"/>
</dbReference>
<protein>
    <submittedName>
        <fullName evidence="2">SAM-dependent methyltransferase</fullName>
    </submittedName>
</protein>
<evidence type="ECO:0000313" key="2">
    <source>
        <dbReference type="EMBL" id="MBP2017466.1"/>
    </source>
</evidence>
<dbReference type="GO" id="GO:0008168">
    <property type="term" value="F:methyltransferase activity"/>
    <property type="evidence" value="ECO:0007669"/>
    <property type="project" value="UniProtKB-KW"/>
</dbReference>
<dbReference type="SUPFAM" id="SSF53335">
    <property type="entry name" value="S-adenosyl-L-methionine-dependent methyltransferases"/>
    <property type="match status" value="1"/>
</dbReference>
<reference evidence="2 3" key="1">
    <citation type="submission" date="2021-03" db="EMBL/GenBank/DDBJ databases">
        <title>Genomic Encyclopedia of Type Strains, Phase IV (KMG-IV): sequencing the most valuable type-strain genomes for metagenomic binning, comparative biology and taxonomic classification.</title>
        <authorList>
            <person name="Goeker M."/>
        </authorList>
    </citation>
    <scope>NUCLEOTIDE SEQUENCE [LARGE SCALE GENOMIC DNA]</scope>
    <source>
        <strain evidence="2 3">DSM 27138</strain>
    </source>
</reference>
<organism evidence="2 3">
    <name type="scientific">Symbiobacterium terraclitae</name>
    <dbReference type="NCBI Taxonomy" id="557451"/>
    <lineage>
        <taxon>Bacteria</taxon>
        <taxon>Bacillati</taxon>
        <taxon>Bacillota</taxon>
        <taxon>Clostridia</taxon>
        <taxon>Eubacteriales</taxon>
        <taxon>Symbiobacteriaceae</taxon>
        <taxon>Symbiobacterium</taxon>
    </lineage>
</organism>
<dbReference type="CDD" id="cd02440">
    <property type="entry name" value="AdoMet_MTases"/>
    <property type="match status" value="1"/>
</dbReference>
<name>A0ABS4JR48_9FIRM</name>
<dbReference type="RefSeq" id="WP_209465613.1">
    <property type="nucleotide sequence ID" value="NZ_JAGGLG010000005.1"/>
</dbReference>
<dbReference type="Pfam" id="PF08241">
    <property type="entry name" value="Methyltransf_11"/>
    <property type="match status" value="1"/>
</dbReference>
<dbReference type="EMBL" id="JAGGLG010000005">
    <property type="protein sequence ID" value="MBP2017466.1"/>
    <property type="molecule type" value="Genomic_DNA"/>
</dbReference>
<sequence>MNVFEYIVEEFHPRAVTSDEGLFQRQESQAAFSLPVVHLPFDAANPAHWLDRGCILDFLTTAGSGNLLDFGPGDGWPSLLVAPFARHVTGVDAAPRRVAVCEANARRLGVDNFRCVHVPAGRPLPFPDNSFDGIMAASSVEQTPDPRATLRELHRVLKPGGRLRLHYEGLSRYRGGKEVEVDAWESEPGVTQLVIIQRTIEKEQATYYGLQFRLPLGELAGHLTGGTAPGAGTLTVAGLERARPWLTDAVYWVLAHPSCRTWLRWAGEVGFTCARATHSGGRAARRVFDAIPAGGRPADLEGVDRLLRPLVTACVELEAPPELDAPITFVK</sequence>
<gene>
    <name evidence="2" type="ORF">J2Z79_000849</name>
</gene>
<comment type="caution">
    <text evidence="2">The sequence shown here is derived from an EMBL/GenBank/DDBJ whole genome shotgun (WGS) entry which is preliminary data.</text>
</comment>
<dbReference type="InterPro" id="IPR050508">
    <property type="entry name" value="Methyltransf_Superfamily"/>
</dbReference>
<evidence type="ECO:0000259" key="1">
    <source>
        <dbReference type="Pfam" id="PF08241"/>
    </source>
</evidence>
<dbReference type="Proteomes" id="UP001519289">
    <property type="component" value="Unassembled WGS sequence"/>
</dbReference>
<dbReference type="PANTHER" id="PTHR42912">
    <property type="entry name" value="METHYLTRANSFERASE"/>
    <property type="match status" value="1"/>
</dbReference>